<keyword evidence="11" id="KW-0186">Copper</keyword>
<keyword evidence="12 16" id="KW-0472">Membrane</keyword>
<comment type="catalytic activity">
    <reaction evidence="15">
        <text>4 Fe(II)-[cytochrome c] + O2 + 8 H(+)(in) = 4 Fe(III)-[cytochrome c] + 2 H2O + 4 H(+)(out)</text>
        <dbReference type="Rhea" id="RHEA:11436"/>
        <dbReference type="Rhea" id="RHEA-COMP:10350"/>
        <dbReference type="Rhea" id="RHEA-COMP:14399"/>
        <dbReference type="ChEBI" id="CHEBI:15377"/>
        <dbReference type="ChEBI" id="CHEBI:15378"/>
        <dbReference type="ChEBI" id="CHEBI:15379"/>
        <dbReference type="ChEBI" id="CHEBI:29033"/>
        <dbReference type="ChEBI" id="CHEBI:29034"/>
        <dbReference type="EC" id="7.1.1.9"/>
    </reaction>
</comment>
<dbReference type="InterPro" id="IPR036257">
    <property type="entry name" value="Cyt_c_oxidase_su2_TM_sf"/>
</dbReference>
<evidence type="ECO:0000256" key="15">
    <source>
        <dbReference type="ARBA" id="ARBA00047816"/>
    </source>
</evidence>
<protein>
    <recommendedName>
        <fullName evidence="3">cytochrome-c oxidase</fullName>
        <ecNumber evidence="3">7.1.1.9</ecNumber>
    </recommendedName>
    <alternativeName>
        <fullName evidence="14">Cytochrome aa3 subunit 2</fullName>
    </alternativeName>
</protein>
<evidence type="ECO:0000256" key="4">
    <source>
        <dbReference type="ARBA" id="ARBA00022448"/>
    </source>
</evidence>
<comment type="similarity">
    <text evidence="2">Belongs to the cytochrome c oxidase subunit 2 family.</text>
</comment>
<evidence type="ECO:0000259" key="17">
    <source>
        <dbReference type="PROSITE" id="PS50857"/>
    </source>
</evidence>
<keyword evidence="9" id="KW-0249">Electron transport</keyword>
<dbReference type="NCBIfam" id="TIGR02866">
    <property type="entry name" value="CoxB"/>
    <property type="match status" value="1"/>
</dbReference>
<dbReference type="EMBL" id="BONF01000003">
    <property type="protein sequence ID" value="GIF78944.1"/>
    <property type="molecule type" value="Genomic_DNA"/>
</dbReference>
<dbReference type="Gene3D" id="1.10.287.90">
    <property type="match status" value="1"/>
</dbReference>
<keyword evidence="5" id="KW-0679">Respiratory chain</keyword>
<dbReference type="GO" id="GO:0016020">
    <property type="term" value="C:membrane"/>
    <property type="evidence" value="ECO:0007669"/>
    <property type="project" value="UniProtKB-SubCell"/>
</dbReference>
<accession>A0A8J3JA23</accession>
<dbReference type="PROSITE" id="PS00078">
    <property type="entry name" value="COX2"/>
    <property type="match status" value="1"/>
</dbReference>
<name>A0A8J3JA23_9ACTN</name>
<evidence type="ECO:0000256" key="16">
    <source>
        <dbReference type="SAM" id="Phobius"/>
    </source>
</evidence>
<organism evidence="18 19">
    <name type="scientific">Catellatospora bangladeshensis</name>
    <dbReference type="NCBI Taxonomy" id="310355"/>
    <lineage>
        <taxon>Bacteria</taxon>
        <taxon>Bacillati</taxon>
        <taxon>Actinomycetota</taxon>
        <taxon>Actinomycetes</taxon>
        <taxon>Micromonosporales</taxon>
        <taxon>Micromonosporaceae</taxon>
        <taxon>Catellatospora</taxon>
    </lineage>
</organism>
<keyword evidence="10 16" id="KW-1133">Transmembrane helix</keyword>
<evidence type="ECO:0000256" key="5">
    <source>
        <dbReference type="ARBA" id="ARBA00022660"/>
    </source>
</evidence>
<evidence type="ECO:0000256" key="14">
    <source>
        <dbReference type="ARBA" id="ARBA00031399"/>
    </source>
</evidence>
<keyword evidence="19" id="KW-1185">Reference proteome</keyword>
<dbReference type="SUPFAM" id="SSF81464">
    <property type="entry name" value="Cytochrome c oxidase subunit II-like, transmembrane region"/>
    <property type="match status" value="1"/>
</dbReference>
<dbReference type="InterPro" id="IPR002429">
    <property type="entry name" value="CcO_II-like_C"/>
</dbReference>
<comment type="subcellular location">
    <subcellularLocation>
        <location evidence="1">Membrane</location>
        <topology evidence="1">Multi-pass membrane protein</topology>
    </subcellularLocation>
</comment>
<feature type="domain" description="Cytochrome oxidase subunit II copper A binding" evidence="17">
    <location>
        <begin position="118"/>
        <end position="244"/>
    </location>
</feature>
<evidence type="ECO:0000313" key="19">
    <source>
        <dbReference type="Proteomes" id="UP000601223"/>
    </source>
</evidence>
<feature type="transmembrane region" description="Helical" evidence="16">
    <location>
        <begin position="44"/>
        <end position="67"/>
    </location>
</feature>
<dbReference type="InterPro" id="IPR001505">
    <property type="entry name" value="Copper_CuA"/>
</dbReference>
<keyword evidence="6 16" id="KW-0812">Transmembrane</keyword>
<evidence type="ECO:0000256" key="7">
    <source>
        <dbReference type="ARBA" id="ARBA00022723"/>
    </source>
</evidence>
<dbReference type="EC" id="7.1.1.9" evidence="3"/>
<evidence type="ECO:0000313" key="18">
    <source>
        <dbReference type="EMBL" id="GIF78944.1"/>
    </source>
</evidence>
<reference evidence="18 19" key="1">
    <citation type="submission" date="2021-01" db="EMBL/GenBank/DDBJ databases">
        <title>Whole genome shotgun sequence of Catellatospora bangladeshensis NBRC 107357.</title>
        <authorList>
            <person name="Komaki H."/>
            <person name="Tamura T."/>
        </authorList>
    </citation>
    <scope>NUCLEOTIDE SEQUENCE [LARGE SCALE GENOMIC DNA]</scope>
    <source>
        <strain evidence="18 19">NBRC 107357</strain>
    </source>
</reference>
<dbReference type="Proteomes" id="UP000601223">
    <property type="component" value="Unassembled WGS sequence"/>
</dbReference>
<sequence length="277" mass="30615">MSAMSVGAVTLLAGCNVGDAFGGFGWPKGGITEQSERMYDLWVGSVVAALAVGVFVWGLIFWCIAAYRRKRGDVDLPTQTRFNLPIEILYTVLPFLVISVLFYYTAIIQTDVDRLSKNPDATVEVVAFKWNWQFNYLASPEPDAERVESTPGDSNYIPIVVVPVGQTVRFVEHSADVIHSFWVPELLFKRDVFPGNVVNQFEVTVTQPGAYVGRCAELCGTYHSMMNFELRAVTPEKYQQFVAALKAGKNTPQALTAIGEPAFATKTVPFPTLRTAN</sequence>
<evidence type="ECO:0000256" key="3">
    <source>
        <dbReference type="ARBA" id="ARBA00012949"/>
    </source>
</evidence>
<keyword evidence="4" id="KW-0813">Transport</keyword>
<dbReference type="AlphaFoldDB" id="A0A8J3JA23"/>
<dbReference type="InterPro" id="IPR045187">
    <property type="entry name" value="CcO_II"/>
</dbReference>
<evidence type="ECO:0000256" key="10">
    <source>
        <dbReference type="ARBA" id="ARBA00022989"/>
    </source>
</evidence>
<dbReference type="InterPro" id="IPR008972">
    <property type="entry name" value="Cupredoxin"/>
</dbReference>
<dbReference type="PRINTS" id="PR01166">
    <property type="entry name" value="CYCOXIDASEII"/>
</dbReference>
<comment type="function">
    <text evidence="13">Subunits I and II form the functional core of the enzyme complex. Electrons originating in cytochrome c are transferred via heme a and Cu(A) to the binuclear center formed by heme a3 and Cu(B).</text>
</comment>
<evidence type="ECO:0000256" key="2">
    <source>
        <dbReference type="ARBA" id="ARBA00007866"/>
    </source>
</evidence>
<feature type="transmembrane region" description="Helical" evidence="16">
    <location>
        <begin position="88"/>
        <end position="107"/>
    </location>
</feature>
<evidence type="ECO:0000256" key="11">
    <source>
        <dbReference type="ARBA" id="ARBA00023008"/>
    </source>
</evidence>
<dbReference type="InterPro" id="IPR014222">
    <property type="entry name" value="Cyt_c_oxidase_su2"/>
</dbReference>
<evidence type="ECO:0000256" key="9">
    <source>
        <dbReference type="ARBA" id="ARBA00022982"/>
    </source>
</evidence>
<dbReference type="GO" id="GO:0005507">
    <property type="term" value="F:copper ion binding"/>
    <property type="evidence" value="ECO:0007669"/>
    <property type="project" value="InterPro"/>
</dbReference>
<evidence type="ECO:0000256" key="8">
    <source>
        <dbReference type="ARBA" id="ARBA00022967"/>
    </source>
</evidence>
<proteinExistence type="inferred from homology"/>
<dbReference type="PANTHER" id="PTHR22888:SF9">
    <property type="entry name" value="CYTOCHROME C OXIDASE SUBUNIT 2"/>
    <property type="match status" value="1"/>
</dbReference>
<gene>
    <name evidence="18" type="primary">coxB</name>
    <name evidence="18" type="ORF">Cba03nite_02930</name>
</gene>
<evidence type="ECO:0000256" key="1">
    <source>
        <dbReference type="ARBA" id="ARBA00004141"/>
    </source>
</evidence>
<dbReference type="SUPFAM" id="SSF49503">
    <property type="entry name" value="Cupredoxins"/>
    <property type="match status" value="1"/>
</dbReference>
<comment type="caution">
    <text evidence="18">The sequence shown here is derived from an EMBL/GenBank/DDBJ whole genome shotgun (WGS) entry which is preliminary data.</text>
</comment>
<keyword evidence="7" id="KW-0479">Metal-binding</keyword>
<dbReference type="GO" id="GO:0042773">
    <property type="term" value="P:ATP synthesis coupled electron transport"/>
    <property type="evidence" value="ECO:0007669"/>
    <property type="project" value="TreeGrafter"/>
</dbReference>
<evidence type="ECO:0000256" key="12">
    <source>
        <dbReference type="ARBA" id="ARBA00023136"/>
    </source>
</evidence>
<dbReference type="PROSITE" id="PS50857">
    <property type="entry name" value="COX2_CUA"/>
    <property type="match status" value="1"/>
</dbReference>
<dbReference type="PANTHER" id="PTHR22888">
    <property type="entry name" value="CYTOCHROME C OXIDASE, SUBUNIT II"/>
    <property type="match status" value="1"/>
</dbReference>
<dbReference type="Pfam" id="PF00116">
    <property type="entry name" value="COX2"/>
    <property type="match status" value="1"/>
</dbReference>
<evidence type="ECO:0000256" key="6">
    <source>
        <dbReference type="ARBA" id="ARBA00022692"/>
    </source>
</evidence>
<evidence type="ECO:0000256" key="13">
    <source>
        <dbReference type="ARBA" id="ARBA00024688"/>
    </source>
</evidence>
<dbReference type="GO" id="GO:0004129">
    <property type="term" value="F:cytochrome-c oxidase activity"/>
    <property type="evidence" value="ECO:0007669"/>
    <property type="project" value="UniProtKB-EC"/>
</dbReference>
<dbReference type="GO" id="GO:0016491">
    <property type="term" value="F:oxidoreductase activity"/>
    <property type="evidence" value="ECO:0007669"/>
    <property type="project" value="InterPro"/>
</dbReference>
<dbReference type="Gene3D" id="2.60.40.420">
    <property type="entry name" value="Cupredoxins - blue copper proteins"/>
    <property type="match status" value="1"/>
</dbReference>
<keyword evidence="8" id="KW-1278">Translocase</keyword>